<dbReference type="Proteomes" id="UP000763557">
    <property type="component" value="Unassembled WGS sequence"/>
</dbReference>
<keyword evidence="1" id="KW-0812">Transmembrane</keyword>
<dbReference type="RefSeq" id="WP_173134901.1">
    <property type="nucleotide sequence ID" value="NZ_CBCSGW010000105.1"/>
</dbReference>
<comment type="caution">
    <text evidence="2">The sequence shown here is derived from an EMBL/GenBank/DDBJ whole genome shotgun (WGS) entry which is preliminary data.</text>
</comment>
<evidence type="ECO:0008006" key="4">
    <source>
        <dbReference type="Google" id="ProtNLM"/>
    </source>
</evidence>
<dbReference type="EMBL" id="JAAATY010000014">
    <property type="protein sequence ID" value="NRN67306.1"/>
    <property type="molecule type" value="Genomic_DNA"/>
</dbReference>
<reference evidence="2 3" key="1">
    <citation type="submission" date="2020-01" db="EMBL/GenBank/DDBJ databases">
        <title>Kibdelosporangium persica a novel Actinomycetes from a hot desert in Iran.</title>
        <authorList>
            <person name="Safaei N."/>
            <person name="Zaburannyi N."/>
            <person name="Mueller R."/>
            <person name="Wink J."/>
        </authorList>
    </citation>
    <scope>NUCLEOTIDE SEQUENCE [LARGE SCALE GENOMIC DNA]</scope>
    <source>
        <strain evidence="2 3">4NS15</strain>
    </source>
</reference>
<accession>A0ABX2F8Q5</accession>
<keyword evidence="3" id="KW-1185">Reference proteome</keyword>
<evidence type="ECO:0000256" key="1">
    <source>
        <dbReference type="SAM" id="Phobius"/>
    </source>
</evidence>
<gene>
    <name evidence="2" type="ORF">GC106_45420</name>
</gene>
<evidence type="ECO:0000313" key="2">
    <source>
        <dbReference type="EMBL" id="NRN67306.1"/>
    </source>
</evidence>
<sequence>MTDDQLEAALRQLRVDVPEPPNVEAQVRARLSEPRRRRPVLVTAAAVLLAFALAFAVSPDVRAAVSEFLRFAGIEFSRQPPPPIPETPTVPGERKTTLDEARRRFDVKVPQALGQPAEVRVTERVVSLLYPGKRLDQFEGDFRPTMAKFAHAQDIERVRVNGHEGLWIPRPHEVMYIDPNGVWQDESARMSGKTLIWLENGITMRLEGDFTKDEAIRIASS</sequence>
<keyword evidence="1" id="KW-1133">Transmembrane helix</keyword>
<evidence type="ECO:0000313" key="3">
    <source>
        <dbReference type="Proteomes" id="UP000763557"/>
    </source>
</evidence>
<feature type="transmembrane region" description="Helical" evidence="1">
    <location>
        <begin position="40"/>
        <end position="58"/>
    </location>
</feature>
<proteinExistence type="predicted"/>
<keyword evidence="1" id="KW-0472">Membrane</keyword>
<protein>
    <recommendedName>
        <fullName evidence="4">DUF4367 domain-containing protein</fullName>
    </recommendedName>
</protein>
<name>A0ABX2F8Q5_9PSEU</name>
<organism evidence="2 3">
    <name type="scientific">Kibdelosporangium persicum</name>
    <dbReference type="NCBI Taxonomy" id="2698649"/>
    <lineage>
        <taxon>Bacteria</taxon>
        <taxon>Bacillati</taxon>
        <taxon>Actinomycetota</taxon>
        <taxon>Actinomycetes</taxon>
        <taxon>Pseudonocardiales</taxon>
        <taxon>Pseudonocardiaceae</taxon>
        <taxon>Kibdelosporangium</taxon>
    </lineage>
</organism>